<dbReference type="PRINTS" id="PR00385">
    <property type="entry name" value="P450"/>
</dbReference>
<sequence length="529" mass="59704">MVANFSPALAIIAASLALGVLGTLIYRLILHPLNRYPGPLLSRTTGLPVLYHAWKGDLHYHLYRLHCAYGENVRYSPNKLSINNVKALADIYGFNKNVSKPEEFYSAFRVNKHAVNTFNTSSKEGHRRKRRLMAQAFSETALRSYERFISIRVDEFVRKMNGWRELEYRPLGTRTFNMAYEFNCLMLDIMGGLCFGEAFGFVTGKGDKVMSQAHARAFRIYMTGHEPLLKRTYLDRLFFPQLLRAHNALGNYARYYTFRRITKHRNEGNGIDDFAERGYEDIMSHLLDSGDGETGTKYSDDELLGEGVLMMMAGSDTSSSSLTATMFYLVQHPSILGKLQADLHASFPTLSSIQPVAAENHRYLRACMDEAMRLSPPAPTNIPRVVGQGGIKVVNEHLSENVYVGVPNFSIFRDENSFAKPHDYIPERWIADPANGVSEASVKRAQQAFQPFSLGPRHCIGKHLAIKEVSFILANVLWLFEVEKVEGSGLLHEHLPRVDGKVVMKQSDVYTSLEEGPEVKLTLRGDLKP</sequence>
<accession>A0A8H3I675</accession>
<evidence type="ECO:0000256" key="6">
    <source>
        <dbReference type="ARBA" id="ARBA00023004"/>
    </source>
</evidence>
<keyword evidence="5 9" id="KW-0560">Oxidoreductase</keyword>
<dbReference type="GO" id="GO:0016705">
    <property type="term" value="F:oxidoreductase activity, acting on paired donors, with incorporation or reduction of molecular oxygen"/>
    <property type="evidence" value="ECO:0007669"/>
    <property type="project" value="InterPro"/>
</dbReference>
<organism evidence="10 11">
    <name type="scientific">Alectoria fallacina</name>
    <dbReference type="NCBI Taxonomy" id="1903189"/>
    <lineage>
        <taxon>Eukaryota</taxon>
        <taxon>Fungi</taxon>
        <taxon>Dikarya</taxon>
        <taxon>Ascomycota</taxon>
        <taxon>Pezizomycotina</taxon>
        <taxon>Lecanoromycetes</taxon>
        <taxon>OSLEUM clade</taxon>
        <taxon>Lecanoromycetidae</taxon>
        <taxon>Lecanorales</taxon>
        <taxon>Lecanorineae</taxon>
        <taxon>Parmeliaceae</taxon>
        <taxon>Alectoria</taxon>
    </lineage>
</organism>
<dbReference type="EMBL" id="CAJPDR010000008">
    <property type="protein sequence ID" value="CAF9904835.1"/>
    <property type="molecule type" value="Genomic_DNA"/>
</dbReference>
<comment type="similarity">
    <text evidence="2 9">Belongs to the cytochrome P450 family.</text>
</comment>
<name>A0A8H3I675_9LECA</name>
<dbReference type="Proteomes" id="UP000664203">
    <property type="component" value="Unassembled WGS sequence"/>
</dbReference>
<keyword evidence="4 8" id="KW-0479">Metal-binding</keyword>
<dbReference type="InterPro" id="IPR050121">
    <property type="entry name" value="Cytochrome_P450_monoxygenase"/>
</dbReference>
<reference evidence="10" key="1">
    <citation type="submission" date="2021-03" db="EMBL/GenBank/DDBJ databases">
        <authorList>
            <person name="Tagirdzhanova G."/>
        </authorList>
    </citation>
    <scope>NUCLEOTIDE SEQUENCE</scope>
</reference>
<evidence type="ECO:0000256" key="9">
    <source>
        <dbReference type="RuleBase" id="RU000461"/>
    </source>
</evidence>
<evidence type="ECO:0000256" key="8">
    <source>
        <dbReference type="PIRSR" id="PIRSR602401-1"/>
    </source>
</evidence>
<dbReference type="SUPFAM" id="SSF48264">
    <property type="entry name" value="Cytochrome P450"/>
    <property type="match status" value="1"/>
</dbReference>
<evidence type="ECO:0000256" key="5">
    <source>
        <dbReference type="ARBA" id="ARBA00023002"/>
    </source>
</evidence>
<proteinExistence type="inferred from homology"/>
<dbReference type="InterPro" id="IPR002401">
    <property type="entry name" value="Cyt_P450_E_grp-I"/>
</dbReference>
<protein>
    <recommendedName>
        <fullName evidence="12">Cytochrome P450 monooxygenase</fullName>
    </recommendedName>
</protein>
<evidence type="ECO:0000256" key="3">
    <source>
        <dbReference type="ARBA" id="ARBA00022617"/>
    </source>
</evidence>
<feature type="binding site" description="axial binding residue" evidence="8">
    <location>
        <position position="459"/>
    </location>
    <ligand>
        <name>heme</name>
        <dbReference type="ChEBI" id="CHEBI:30413"/>
    </ligand>
    <ligandPart>
        <name>Fe</name>
        <dbReference type="ChEBI" id="CHEBI:18248"/>
    </ligandPart>
</feature>
<dbReference type="GO" id="GO:0020037">
    <property type="term" value="F:heme binding"/>
    <property type="evidence" value="ECO:0007669"/>
    <property type="project" value="InterPro"/>
</dbReference>
<evidence type="ECO:0008006" key="12">
    <source>
        <dbReference type="Google" id="ProtNLM"/>
    </source>
</evidence>
<evidence type="ECO:0000256" key="4">
    <source>
        <dbReference type="ARBA" id="ARBA00022723"/>
    </source>
</evidence>
<dbReference type="PRINTS" id="PR00463">
    <property type="entry name" value="EP450I"/>
</dbReference>
<keyword evidence="11" id="KW-1185">Reference proteome</keyword>
<evidence type="ECO:0000256" key="1">
    <source>
        <dbReference type="ARBA" id="ARBA00001971"/>
    </source>
</evidence>
<dbReference type="PROSITE" id="PS00086">
    <property type="entry name" value="CYTOCHROME_P450"/>
    <property type="match status" value="1"/>
</dbReference>
<gene>
    <name evidence="10" type="ORF">ALECFALPRED_009952</name>
</gene>
<dbReference type="OrthoDB" id="1470350at2759"/>
<dbReference type="AlphaFoldDB" id="A0A8H3I675"/>
<evidence type="ECO:0000313" key="10">
    <source>
        <dbReference type="EMBL" id="CAF9904835.1"/>
    </source>
</evidence>
<dbReference type="GO" id="GO:0005506">
    <property type="term" value="F:iron ion binding"/>
    <property type="evidence" value="ECO:0007669"/>
    <property type="project" value="InterPro"/>
</dbReference>
<comment type="caution">
    <text evidence="10">The sequence shown here is derived from an EMBL/GenBank/DDBJ whole genome shotgun (WGS) entry which is preliminary data.</text>
</comment>
<dbReference type="PANTHER" id="PTHR24305:SF237">
    <property type="entry name" value="CYTOCHROME P450 MONOOXYGENASE ATNE-RELATED"/>
    <property type="match status" value="1"/>
</dbReference>
<dbReference type="CDD" id="cd11061">
    <property type="entry name" value="CYP67-like"/>
    <property type="match status" value="1"/>
</dbReference>
<comment type="cofactor">
    <cofactor evidence="1 8">
        <name>heme</name>
        <dbReference type="ChEBI" id="CHEBI:30413"/>
    </cofactor>
</comment>
<evidence type="ECO:0000256" key="2">
    <source>
        <dbReference type="ARBA" id="ARBA00010617"/>
    </source>
</evidence>
<dbReference type="InterPro" id="IPR001128">
    <property type="entry name" value="Cyt_P450"/>
</dbReference>
<dbReference type="InterPro" id="IPR036396">
    <property type="entry name" value="Cyt_P450_sf"/>
</dbReference>
<dbReference type="PANTHER" id="PTHR24305">
    <property type="entry name" value="CYTOCHROME P450"/>
    <property type="match status" value="1"/>
</dbReference>
<dbReference type="Pfam" id="PF00067">
    <property type="entry name" value="p450"/>
    <property type="match status" value="1"/>
</dbReference>
<keyword evidence="6 8" id="KW-0408">Iron</keyword>
<dbReference type="Gene3D" id="1.10.630.10">
    <property type="entry name" value="Cytochrome P450"/>
    <property type="match status" value="1"/>
</dbReference>
<dbReference type="InterPro" id="IPR017972">
    <property type="entry name" value="Cyt_P450_CS"/>
</dbReference>
<evidence type="ECO:0000256" key="7">
    <source>
        <dbReference type="ARBA" id="ARBA00023033"/>
    </source>
</evidence>
<keyword evidence="7 9" id="KW-0503">Monooxygenase</keyword>
<keyword evidence="3 8" id="KW-0349">Heme</keyword>
<dbReference type="GO" id="GO:0004497">
    <property type="term" value="F:monooxygenase activity"/>
    <property type="evidence" value="ECO:0007669"/>
    <property type="project" value="UniProtKB-KW"/>
</dbReference>
<evidence type="ECO:0000313" key="11">
    <source>
        <dbReference type="Proteomes" id="UP000664203"/>
    </source>
</evidence>